<dbReference type="InterPro" id="IPR052976">
    <property type="entry name" value="Scoloptoxin-like"/>
</dbReference>
<sequence length="684" mass="76790">MLKYLHNQFDRFGSLLRLLFYYKSFIKRLINDLLQSRRSSPAKILPGKNSVCRLESLSELAACITSTFQAAPEGFAFMQLYSRIRARTTHCIIVMCAPVKVTSTDNEASGDNPLPLSNRKLTDSSIVPPDVAAFGTCILGLQRPPPRYSQQYMPETSFTCRNKIVGSYYADPETDCQVFHVCVSISGIIQDYKFLCPNDTAFDQESQTCADWYDVDCEAATLYYASDNFDLYRLGSGLESPHYDSIRSDAEPQDHLQRSETSDPVRSSANTLNRISSNNFNANRDLKGSSTGNFYNNRNGKEEDYESEKSYKDEIIQDNKRKTGIRKVSRKQQYNDNNNYVSSTPLPAAALNQNTYTGFYSGNNYNQRTNSGFVSSTSVRPQENFKNQNTQKYNIPSSTFRSSTNYQNNYNFQSPSTTSRTTIYNTYNTNSNYNQQNTGSFIQSTTIKSTSYNKNQNYNNGGQTGTTIKQDISQSTSKYFSSFASSNYAPTTYSPVTKKYIATDSSQTQTGQYYEKSNQSIKSSSQFYDSTKPPKKATQYNNNYDGPNGKYYIENSTGNYDLARSSIGIGFSPASINHLAETPRSTTPVSRRISAATTYNPNNFNSNTQKTSQSSTTPRTSTYVSGSARPFSSTTRLPTTGRPKSGKKSDYDYAYYDNTAALEYDSLDLEHVTGNKESTKIARN</sequence>
<dbReference type="GO" id="GO:0005576">
    <property type="term" value="C:extracellular region"/>
    <property type="evidence" value="ECO:0007669"/>
    <property type="project" value="InterPro"/>
</dbReference>
<feature type="compositionally biased region" description="Basic and acidic residues" evidence="1">
    <location>
        <begin position="299"/>
        <end position="317"/>
    </location>
</feature>
<feature type="region of interest" description="Disordered" evidence="1">
    <location>
        <begin position="506"/>
        <end position="545"/>
    </location>
</feature>
<dbReference type="InterPro" id="IPR036508">
    <property type="entry name" value="Chitin-bd_dom_sf"/>
</dbReference>
<dbReference type="EMBL" id="KZ288446">
    <property type="protein sequence ID" value="PBC25627.1"/>
    <property type="molecule type" value="Genomic_DNA"/>
</dbReference>
<evidence type="ECO:0000313" key="4">
    <source>
        <dbReference type="Proteomes" id="UP000242457"/>
    </source>
</evidence>
<feature type="compositionally biased region" description="Polar residues" evidence="1">
    <location>
        <begin position="506"/>
        <end position="529"/>
    </location>
</feature>
<dbReference type="OrthoDB" id="6434376at2759"/>
<dbReference type="PROSITE" id="PS50940">
    <property type="entry name" value="CHIT_BIND_II"/>
    <property type="match status" value="1"/>
</dbReference>
<dbReference type="GO" id="GO:0008061">
    <property type="term" value="F:chitin binding"/>
    <property type="evidence" value="ECO:0007669"/>
    <property type="project" value="InterPro"/>
</dbReference>
<name>A0A2A3E1Q5_APICC</name>
<dbReference type="Pfam" id="PF01607">
    <property type="entry name" value="CBM_14"/>
    <property type="match status" value="1"/>
</dbReference>
<evidence type="ECO:0000259" key="2">
    <source>
        <dbReference type="PROSITE" id="PS50940"/>
    </source>
</evidence>
<feature type="compositionally biased region" description="Basic and acidic residues" evidence="1">
    <location>
        <begin position="243"/>
        <end position="263"/>
    </location>
</feature>
<dbReference type="PANTHER" id="PTHR22933:SF47">
    <property type="entry name" value="CPAP1-I"/>
    <property type="match status" value="1"/>
</dbReference>
<feature type="compositionally biased region" description="Low complexity" evidence="1">
    <location>
        <begin position="602"/>
        <end position="622"/>
    </location>
</feature>
<feature type="region of interest" description="Disordered" evidence="1">
    <location>
        <begin position="597"/>
        <end position="651"/>
    </location>
</feature>
<accession>A0A2A3E1Q5</accession>
<reference evidence="3 4" key="1">
    <citation type="submission" date="2014-07" db="EMBL/GenBank/DDBJ databases">
        <title>Genomic and transcriptomic analysis on Apis cerana provide comprehensive insights into honey bee biology.</title>
        <authorList>
            <person name="Diao Q."/>
            <person name="Sun L."/>
            <person name="Zheng H."/>
            <person name="Zheng H."/>
            <person name="Xu S."/>
            <person name="Wang S."/>
            <person name="Zeng Z."/>
            <person name="Hu F."/>
            <person name="Su S."/>
            <person name="Wu J."/>
        </authorList>
    </citation>
    <scope>NUCLEOTIDE SEQUENCE [LARGE SCALE GENOMIC DNA]</scope>
    <source>
        <tissue evidence="3">Pupae without intestine</tissue>
    </source>
</reference>
<dbReference type="SUPFAM" id="SSF57625">
    <property type="entry name" value="Invertebrate chitin-binding proteins"/>
    <property type="match status" value="1"/>
</dbReference>
<feature type="compositionally biased region" description="Polar residues" evidence="1">
    <location>
        <begin position="264"/>
        <end position="298"/>
    </location>
</feature>
<dbReference type="Proteomes" id="UP000242457">
    <property type="component" value="Unassembled WGS sequence"/>
</dbReference>
<dbReference type="InterPro" id="IPR002557">
    <property type="entry name" value="Chitin-bd_dom"/>
</dbReference>
<dbReference type="Gene3D" id="2.170.140.10">
    <property type="entry name" value="Chitin binding domain"/>
    <property type="match status" value="1"/>
</dbReference>
<protein>
    <recommendedName>
        <fullName evidence="2">Chitin-binding type-2 domain-containing protein</fullName>
    </recommendedName>
</protein>
<dbReference type="SMART" id="SM00494">
    <property type="entry name" value="ChtBD2"/>
    <property type="match status" value="1"/>
</dbReference>
<dbReference type="PANTHER" id="PTHR22933">
    <property type="entry name" value="FI18007P1-RELATED"/>
    <property type="match status" value="1"/>
</dbReference>
<evidence type="ECO:0000313" key="3">
    <source>
        <dbReference type="EMBL" id="PBC25627.1"/>
    </source>
</evidence>
<feature type="region of interest" description="Disordered" evidence="1">
    <location>
        <begin position="243"/>
        <end position="317"/>
    </location>
</feature>
<dbReference type="AlphaFoldDB" id="A0A2A3E1Q5"/>
<dbReference type="STRING" id="94128.A0A2A3E1Q5"/>
<proteinExistence type="predicted"/>
<organism evidence="3 4">
    <name type="scientific">Apis cerana cerana</name>
    <name type="common">Oriental honeybee</name>
    <dbReference type="NCBI Taxonomy" id="94128"/>
    <lineage>
        <taxon>Eukaryota</taxon>
        <taxon>Metazoa</taxon>
        <taxon>Ecdysozoa</taxon>
        <taxon>Arthropoda</taxon>
        <taxon>Hexapoda</taxon>
        <taxon>Insecta</taxon>
        <taxon>Pterygota</taxon>
        <taxon>Neoptera</taxon>
        <taxon>Endopterygota</taxon>
        <taxon>Hymenoptera</taxon>
        <taxon>Apocrita</taxon>
        <taxon>Aculeata</taxon>
        <taxon>Apoidea</taxon>
        <taxon>Anthophila</taxon>
        <taxon>Apidae</taxon>
        <taxon>Apis</taxon>
    </lineage>
</organism>
<feature type="domain" description="Chitin-binding type-2" evidence="2">
    <location>
        <begin position="157"/>
        <end position="219"/>
    </location>
</feature>
<evidence type="ECO:0000256" key="1">
    <source>
        <dbReference type="SAM" id="MobiDB-lite"/>
    </source>
</evidence>
<gene>
    <name evidence="3" type="ORF">APICC_05056</name>
</gene>
<keyword evidence="4" id="KW-1185">Reference proteome</keyword>